<protein>
    <recommendedName>
        <fullName evidence="3">DNA polymerase delta, subunit 4</fullName>
    </recommendedName>
</protein>
<dbReference type="InterPro" id="IPR007218">
    <property type="entry name" value="DNA_pol_delta_4"/>
</dbReference>
<feature type="compositionally biased region" description="Polar residues" evidence="1">
    <location>
        <begin position="1"/>
        <end position="10"/>
    </location>
</feature>
<reference evidence="2" key="1">
    <citation type="submission" date="2017-04" db="EMBL/GenBank/DDBJ databases">
        <title>Population genomics of picophytoplankton unveils novel chromosome hypervariability.</title>
        <authorList>
            <consortium name="DOE Joint Genome Institute"/>
            <person name="Blanc-Mathieu R."/>
            <person name="Krasovec M."/>
            <person name="Hebrard M."/>
            <person name="Yau S."/>
            <person name="Desgranges E."/>
            <person name="Martin J."/>
            <person name="Schackwitz W."/>
            <person name="Kuo A."/>
            <person name="Salin G."/>
            <person name="Donnadieu C."/>
            <person name="Desdevises Y."/>
            <person name="Sanchez-Ferandin S."/>
            <person name="Moreau H."/>
            <person name="Rivals E."/>
            <person name="Grigoriev I.V."/>
            <person name="Grimsley N."/>
            <person name="Eyre-Walker A."/>
            <person name="Piganeau G."/>
        </authorList>
    </citation>
    <scope>NUCLEOTIDE SEQUENCE [LARGE SCALE GENOMIC DNA]</scope>
    <source>
        <strain evidence="2">RCC 1115</strain>
    </source>
</reference>
<evidence type="ECO:0000256" key="1">
    <source>
        <dbReference type="SAM" id="MobiDB-lite"/>
    </source>
</evidence>
<organism evidence="2">
    <name type="scientific">Ostreococcus tauri</name>
    <name type="common">Marine green alga</name>
    <dbReference type="NCBI Taxonomy" id="70448"/>
    <lineage>
        <taxon>Eukaryota</taxon>
        <taxon>Viridiplantae</taxon>
        <taxon>Chlorophyta</taxon>
        <taxon>Mamiellophyceae</taxon>
        <taxon>Mamiellales</taxon>
        <taxon>Bathycoccaceae</taxon>
        <taxon>Ostreococcus</taxon>
    </lineage>
</organism>
<dbReference type="GO" id="GO:0003887">
    <property type="term" value="F:DNA-directed DNA polymerase activity"/>
    <property type="evidence" value="ECO:0007669"/>
    <property type="project" value="TreeGrafter"/>
</dbReference>
<feature type="compositionally biased region" description="Basic residues" evidence="1">
    <location>
        <begin position="22"/>
        <end position="33"/>
    </location>
</feature>
<dbReference type="Pfam" id="PF04081">
    <property type="entry name" value="DNA_pol_delta_4"/>
    <property type="match status" value="1"/>
</dbReference>
<dbReference type="AlphaFoldDB" id="A0A1Y5IJW3"/>
<proteinExistence type="predicted"/>
<accession>A0A1Y5IJW3</accession>
<feature type="region of interest" description="Disordered" evidence="1">
    <location>
        <begin position="1"/>
        <end position="49"/>
    </location>
</feature>
<name>A0A1Y5IJW3_OSTTA</name>
<dbReference type="GO" id="GO:0043625">
    <property type="term" value="C:delta DNA polymerase complex"/>
    <property type="evidence" value="ECO:0007669"/>
    <property type="project" value="TreeGrafter"/>
</dbReference>
<feature type="non-terminal residue" evidence="2">
    <location>
        <position position="1"/>
    </location>
</feature>
<dbReference type="GO" id="GO:0006261">
    <property type="term" value="P:DNA-templated DNA replication"/>
    <property type="evidence" value="ECO:0007669"/>
    <property type="project" value="TreeGrafter"/>
</dbReference>
<sequence length="116" mass="12808">MAPRSKTTGAIATFTGFEARKPGARGSRKKPRQRVASDGAREGDDDAWDASAERDARALKTFDLTSAFGPCVGLTRVERWDRAASLGLDPPKVVLEILQRRPTTTAWRECVWHGRL</sequence>
<dbReference type="GO" id="GO:0000731">
    <property type="term" value="P:DNA synthesis involved in DNA repair"/>
    <property type="evidence" value="ECO:0007669"/>
    <property type="project" value="InterPro"/>
</dbReference>
<dbReference type="Proteomes" id="UP000195557">
    <property type="component" value="Unassembled WGS sequence"/>
</dbReference>
<gene>
    <name evidence="2" type="ORF">BE221DRAFT_92605</name>
</gene>
<evidence type="ECO:0000313" key="2">
    <source>
        <dbReference type="EMBL" id="OUS47372.1"/>
    </source>
</evidence>
<dbReference type="EMBL" id="KZ155778">
    <property type="protein sequence ID" value="OUS47372.1"/>
    <property type="molecule type" value="Genomic_DNA"/>
</dbReference>
<dbReference type="PANTHER" id="PTHR14303:SF0">
    <property type="entry name" value="DNA POLYMERASE DELTA SUBUNIT 4"/>
    <property type="match status" value="1"/>
</dbReference>
<dbReference type="PANTHER" id="PTHR14303">
    <property type="entry name" value="DNA POLYMERASE DELTA SUBUNIT 4"/>
    <property type="match status" value="1"/>
</dbReference>
<evidence type="ECO:0008006" key="3">
    <source>
        <dbReference type="Google" id="ProtNLM"/>
    </source>
</evidence>
<dbReference type="eggNOG" id="ENOG502SC9I">
    <property type="taxonomic scope" value="Eukaryota"/>
</dbReference>